<accession>A0AAV7R629</accession>
<keyword evidence="2" id="KW-1185">Reference proteome</keyword>
<dbReference type="EMBL" id="JANPWB010000010">
    <property type="protein sequence ID" value="KAJ1146208.1"/>
    <property type="molecule type" value="Genomic_DNA"/>
</dbReference>
<evidence type="ECO:0000313" key="1">
    <source>
        <dbReference type="EMBL" id="KAJ1146208.1"/>
    </source>
</evidence>
<comment type="caution">
    <text evidence="1">The sequence shown here is derived from an EMBL/GenBank/DDBJ whole genome shotgun (WGS) entry which is preliminary data.</text>
</comment>
<dbReference type="Proteomes" id="UP001066276">
    <property type="component" value="Chromosome 6"/>
</dbReference>
<protein>
    <submittedName>
        <fullName evidence="1">Uncharacterized protein</fullName>
    </submittedName>
</protein>
<dbReference type="AlphaFoldDB" id="A0AAV7R629"/>
<gene>
    <name evidence="1" type="ORF">NDU88_012488</name>
</gene>
<organism evidence="1 2">
    <name type="scientific">Pleurodeles waltl</name>
    <name type="common">Iberian ribbed newt</name>
    <dbReference type="NCBI Taxonomy" id="8319"/>
    <lineage>
        <taxon>Eukaryota</taxon>
        <taxon>Metazoa</taxon>
        <taxon>Chordata</taxon>
        <taxon>Craniata</taxon>
        <taxon>Vertebrata</taxon>
        <taxon>Euteleostomi</taxon>
        <taxon>Amphibia</taxon>
        <taxon>Batrachia</taxon>
        <taxon>Caudata</taxon>
        <taxon>Salamandroidea</taxon>
        <taxon>Salamandridae</taxon>
        <taxon>Pleurodelinae</taxon>
        <taxon>Pleurodeles</taxon>
    </lineage>
</organism>
<sequence>MTENTCEEQEEVLMPGLHREICPRVGPQCRPEDREGTGTAGTGELNHEVVLRESDELPEAVVPDVALQREWGIPMAQGCSKCRYDCNSGNPVLQGSNGRVLTSGLGVNKVAEGFGAIGQKLQPHSVYVLLNDPRPEALKWACLIGAPAPGAQQHRERAYYSK</sequence>
<evidence type="ECO:0000313" key="2">
    <source>
        <dbReference type="Proteomes" id="UP001066276"/>
    </source>
</evidence>
<name>A0AAV7R629_PLEWA</name>
<reference evidence="1" key="1">
    <citation type="journal article" date="2022" name="bioRxiv">
        <title>Sequencing and chromosome-scale assembly of the giantPleurodeles waltlgenome.</title>
        <authorList>
            <person name="Brown T."/>
            <person name="Elewa A."/>
            <person name="Iarovenko S."/>
            <person name="Subramanian E."/>
            <person name="Araus A.J."/>
            <person name="Petzold A."/>
            <person name="Susuki M."/>
            <person name="Suzuki K.-i.T."/>
            <person name="Hayashi T."/>
            <person name="Toyoda A."/>
            <person name="Oliveira C."/>
            <person name="Osipova E."/>
            <person name="Leigh N.D."/>
            <person name="Simon A."/>
            <person name="Yun M.H."/>
        </authorList>
    </citation>
    <scope>NUCLEOTIDE SEQUENCE</scope>
    <source>
        <strain evidence="1">20211129_DDA</strain>
        <tissue evidence="1">Liver</tissue>
    </source>
</reference>
<proteinExistence type="predicted"/>